<evidence type="ECO:0000256" key="6">
    <source>
        <dbReference type="SAM" id="Phobius"/>
    </source>
</evidence>
<dbReference type="InterPro" id="IPR036259">
    <property type="entry name" value="MFS_trans_sf"/>
</dbReference>
<keyword evidence="5 6" id="KW-0472">Membrane</keyword>
<evidence type="ECO:0000313" key="9">
    <source>
        <dbReference type="Proteomes" id="UP000247536"/>
    </source>
</evidence>
<accession>A0ABX5NZA1</accession>
<sequence>MTRHPVFVLALADIISLLGSRLSMIAIPWLVLTTTGDPMRTGIIGFAEMLPYILAKGLGGPLIDRVGARVVAMTADMGSTIVVTLVPLLHFSGALSFEILVPIVVVLGVLRGPADAAKQAMVPAVATLAGVKLERITGLMGIIDRLAGTAGAAAAGALVAVFGAAPAIILTAGAYCLAALIIAFGLRLHPVQRAEVAGDQRYRVQFNEGWRFFRRDPVLVSIVAMVAATNLIDQAYAAVLVPVWVKSVGNAALLGAVLAVFSGAAVIGSAFAAWLGPRLPRLLVYTVAFLVCGAPRFLLFAVDAPLPAIFFMLLVTGFASGFLNPIIAAVIFERIPAPFVGRVSSLVGALTWGLIPFGGLVGGGLITTIGLSAAFAICGAFYFVVTMLPLAVPAFRAMAAPSR</sequence>
<dbReference type="EMBL" id="QJRY01000001">
    <property type="protein sequence ID" value="PYB77011.1"/>
    <property type="molecule type" value="Genomic_DNA"/>
</dbReference>
<feature type="transmembrane region" description="Helical" evidence="6">
    <location>
        <begin position="7"/>
        <end position="31"/>
    </location>
</feature>
<feature type="transmembrane region" description="Helical" evidence="6">
    <location>
        <begin position="88"/>
        <end position="110"/>
    </location>
</feature>
<dbReference type="RefSeq" id="WP_110789444.1">
    <property type="nucleotide sequence ID" value="NZ_QJRY01000001.1"/>
</dbReference>
<organism evidence="8 9">
    <name type="scientific">Rhizobium wuzhouense</name>
    <dbReference type="NCBI Taxonomy" id="1986026"/>
    <lineage>
        <taxon>Bacteria</taxon>
        <taxon>Pseudomonadati</taxon>
        <taxon>Pseudomonadota</taxon>
        <taxon>Alphaproteobacteria</taxon>
        <taxon>Hyphomicrobiales</taxon>
        <taxon>Rhizobiaceae</taxon>
        <taxon>Rhizobium/Agrobacterium group</taxon>
        <taxon>Rhizobium</taxon>
    </lineage>
</organism>
<evidence type="ECO:0000256" key="3">
    <source>
        <dbReference type="ARBA" id="ARBA00022692"/>
    </source>
</evidence>
<dbReference type="SUPFAM" id="SSF103473">
    <property type="entry name" value="MFS general substrate transporter"/>
    <property type="match status" value="1"/>
</dbReference>
<feature type="domain" description="Major facilitator superfamily (MFS) profile" evidence="7">
    <location>
        <begin position="219"/>
        <end position="403"/>
    </location>
</feature>
<feature type="transmembrane region" description="Helical" evidence="6">
    <location>
        <begin position="142"/>
        <end position="162"/>
    </location>
</feature>
<reference evidence="8 9" key="1">
    <citation type="submission" date="2018-06" db="EMBL/GenBank/DDBJ databases">
        <title>Rhizobium wuzhouense sp. nov., isolated from roots of Oryza officinalis.</title>
        <authorList>
            <person name="Yuan T."/>
        </authorList>
    </citation>
    <scope>NUCLEOTIDE SEQUENCE [LARGE SCALE GENOMIC DNA]</scope>
    <source>
        <strain evidence="8 9">W44</strain>
    </source>
</reference>
<dbReference type="Proteomes" id="UP000247536">
    <property type="component" value="Unassembled WGS sequence"/>
</dbReference>
<feature type="transmembrane region" description="Helical" evidence="6">
    <location>
        <begin position="308"/>
        <end position="331"/>
    </location>
</feature>
<proteinExistence type="predicted"/>
<evidence type="ECO:0000259" key="7">
    <source>
        <dbReference type="PROSITE" id="PS50850"/>
    </source>
</evidence>
<comment type="caution">
    <text evidence="8">The sequence shown here is derived from an EMBL/GenBank/DDBJ whole genome shotgun (WGS) entry which is preliminary data.</text>
</comment>
<dbReference type="PANTHER" id="PTHR23513">
    <property type="entry name" value="INTEGRAL MEMBRANE EFFLUX PROTEIN-RELATED"/>
    <property type="match status" value="1"/>
</dbReference>
<keyword evidence="3 6" id="KW-0812">Transmembrane</keyword>
<evidence type="ECO:0000256" key="2">
    <source>
        <dbReference type="ARBA" id="ARBA00022475"/>
    </source>
</evidence>
<comment type="subcellular location">
    <subcellularLocation>
        <location evidence="1">Cell membrane</location>
        <topology evidence="1">Multi-pass membrane protein</topology>
    </subcellularLocation>
</comment>
<keyword evidence="2" id="KW-1003">Cell membrane</keyword>
<evidence type="ECO:0000256" key="4">
    <source>
        <dbReference type="ARBA" id="ARBA00022989"/>
    </source>
</evidence>
<feature type="transmembrane region" description="Helical" evidence="6">
    <location>
        <begin position="343"/>
        <end position="366"/>
    </location>
</feature>
<dbReference type="PROSITE" id="PS50850">
    <property type="entry name" value="MFS"/>
    <property type="match status" value="1"/>
</dbReference>
<keyword evidence="9" id="KW-1185">Reference proteome</keyword>
<feature type="transmembrane region" description="Helical" evidence="6">
    <location>
        <begin position="282"/>
        <end position="302"/>
    </location>
</feature>
<feature type="transmembrane region" description="Helical" evidence="6">
    <location>
        <begin position="168"/>
        <end position="186"/>
    </location>
</feature>
<dbReference type="Pfam" id="PF07690">
    <property type="entry name" value="MFS_1"/>
    <property type="match status" value="1"/>
</dbReference>
<dbReference type="InterPro" id="IPR011701">
    <property type="entry name" value="MFS"/>
</dbReference>
<dbReference type="PANTHER" id="PTHR23513:SF6">
    <property type="entry name" value="MAJOR FACILITATOR SUPERFAMILY ASSOCIATED DOMAIN-CONTAINING PROTEIN"/>
    <property type="match status" value="1"/>
</dbReference>
<dbReference type="Gene3D" id="1.20.1250.20">
    <property type="entry name" value="MFS general substrate transporter like domains"/>
    <property type="match status" value="1"/>
</dbReference>
<feature type="transmembrane region" description="Helical" evidence="6">
    <location>
        <begin position="251"/>
        <end position="275"/>
    </location>
</feature>
<evidence type="ECO:0000256" key="5">
    <source>
        <dbReference type="ARBA" id="ARBA00023136"/>
    </source>
</evidence>
<evidence type="ECO:0000313" key="8">
    <source>
        <dbReference type="EMBL" id="PYB77011.1"/>
    </source>
</evidence>
<feature type="transmembrane region" description="Helical" evidence="6">
    <location>
        <begin position="372"/>
        <end position="395"/>
    </location>
</feature>
<protein>
    <submittedName>
        <fullName evidence="8">MFS transporter</fullName>
    </submittedName>
</protein>
<gene>
    <name evidence="8" type="ORF">DMY87_01060</name>
</gene>
<name>A0ABX5NZA1_9HYPH</name>
<dbReference type="InterPro" id="IPR020846">
    <property type="entry name" value="MFS_dom"/>
</dbReference>
<feature type="transmembrane region" description="Helical" evidence="6">
    <location>
        <begin position="218"/>
        <end position="245"/>
    </location>
</feature>
<dbReference type="CDD" id="cd06173">
    <property type="entry name" value="MFS_MefA_like"/>
    <property type="match status" value="1"/>
</dbReference>
<keyword evidence="4 6" id="KW-1133">Transmembrane helix</keyword>
<evidence type="ECO:0000256" key="1">
    <source>
        <dbReference type="ARBA" id="ARBA00004651"/>
    </source>
</evidence>